<dbReference type="Proteomes" id="UP001447188">
    <property type="component" value="Unassembled WGS sequence"/>
</dbReference>
<keyword evidence="4" id="KW-1185">Reference proteome</keyword>
<protein>
    <submittedName>
        <fullName evidence="3">Uncharacterized protein</fullName>
    </submittedName>
</protein>
<proteinExistence type="predicted"/>
<dbReference type="EMBL" id="JBBBZM010000043">
    <property type="protein sequence ID" value="KAL0636792.1"/>
    <property type="molecule type" value="Genomic_DNA"/>
</dbReference>
<feature type="compositionally biased region" description="Pro residues" evidence="2">
    <location>
        <begin position="92"/>
        <end position="111"/>
    </location>
</feature>
<organism evidence="3 4">
    <name type="scientific">Discina gigas</name>
    <dbReference type="NCBI Taxonomy" id="1032678"/>
    <lineage>
        <taxon>Eukaryota</taxon>
        <taxon>Fungi</taxon>
        <taxon>Dikarya</taxon>
        <taxon>Ascomycota</taxon>
        <taxon>Pezizomycotina</taxon>
        <taxon>Pezizomycetes</taxon>
        <taxon>Pezizales</taxon>
        <taxon>Discinaceae</taxon>
        <taxon>Discina</taxon>
    </lineage>
</organism>
<keyword evidence="1" id="KW-0175">Coiled coil</keyword>
<feature type="region of interest" description="Disordered" evidence="2">
    <location>
        <begin position="73"/>
        <end position="111"/>
    </location>
</feature>
<evidence type="ECO:0000256" key="2">
    <source>
        <dbReference type="SAM" id="MobiDB-lite"/>
    </source>
</evidence>
<comment type="caution">
    <text evidence="3">The sequence shown here is derived from an EMBL/GenBank/DDBJ whole genome shotgun (WGS) entry which is preliminary data.</text>
</comment>
<accession>A0ABR3GLZ2</accession>
<gene>
    <name evidence="3" type="ORF">Q9L58_004148</name>
</gene>
<evidence type="ECO:0000313" key="3">
    <source>
        <dbReference type="EMBL" id="KAL0636792.1"/>
    </source>
</evidence>
<sequence length="505" mass="57114">MAKSRFAKHVFPTSTVSTYTTFSHYYSYSHLPQTLVWRRITPADCVVRGGPMPSADRVDRLMDEVFVASTWHTIGERDGHRHPRDPIKPKPRVPAPRPAEMPPLPPLPLLPPPPLRQPQPRFAGRYPDVHCEEVATDHGPTDLRPPLLICPPARPPARRLYHPSAPPPLRTNIIFVPPPAPSPFQPDQIIPLLSYMTGATIITPLPPDAPRPFPQPLHDLLKIYDHCKPDIIQTAILAAGIAAPLAASIAVTEPHVKALGIWGGIMDLTTHAERATAWNRRDERWEHYAPPQFTPSDSSTTAAAAAAEPSALAITEAEFWFLRRHHFPNPETWMDPFASPHLFFRSAGVEFSRLTLKEIWGKNAIAEWNRDKILEEIEELQAQSEGEDGNAGLIYPRRQSRFYQDFPPKKREMPFPRMRLVLPVEKDSEDDVVASQGLAFAEVYKSSVVRWFHLYRRALLNADDVAGIAESKVLIRRFGAQDSLEREVAIMGHWMKWVLDNNHLY</sequence>
<reference evidence="3 4" key="1">
    <citation type="submission" date="2024-02" db="EMBL/GenBank/DDBJ databases">
        <title>Discinaceae phylogenomics.</title>
        <authorList>
            <person name="Dirks A.C."/>
            <person name="James T.Y."/>
        </authorList>
    </citation>
    <scope>NUCLEOTIDE SEQUENCE [LARGE SCALE GENOMIC DNA]</scope>
    <source>
        <strain evidence="3 4">ACD0624</strain>
    </source>
</reference>
<evidence type="ECO:0000256" key="1">
    <source>
        <dbReference type="SAM" id="Coils"/>
    </source>
</evidence>
<name>A0ABR3GLZ2_9PEZI</name>
<feature type="compositionally biased region" description="Basic and acidic residues" evidence="2">
    <location>
        <begin position="74"/>
        <end position="88"/>
    </location>
</feature>
<evidence type="ECO:0000313" key="4">
    <source>
        <dbReference type="Proteomes" id="UP001447188"/>
    </source>
</evidence>
<feature type="coiled-coil region" evidence="1">
    <location>
        <begin position="363"/>
        <end position="390"/>
    </location>
</feature>